<accession>W2PVM5</accession>
<evidence type="ECO:0000256" key="2">
    <source>
        <dbReference type="ARBA" id="ARBA00022695"/>
    </source>
</evidence>
<dbReference type="InterPro" id="IPR041577">
    <property type="entry name" value="RT_RNaseH_2"/>
</dbReference>
<protein>
    <recommendedName>
        <fullName evidence="7">Reverse transcriptase/retrotransposon-derived protein RNase H-like domain-containing protein</fullName>
    </recommendedName>
</protein>
<dbReference type="GO" id="GO:0004519">
    <property type="term" value="F:endonuclease activity"/>
    <property type="evidence" value="ECO:0007669"/>
    <property type="project" value="UniProtKB-KW"/>
</dbReference>
<dbReference type="EMBL" id="KI669602">
    <property type="protein sequence ID" value="ETN04967.1"/>
    <property type="molecule type" value="Genomic_DNA"/>
</dbReference>
<gene>
    <name evidence="8" type="ORF">PPTG_14694</name>
</gene>
<dbReference type="PANTHER" id="PTHR37984">
    <property type="entry name" value="PROTEIN CBG26694"/>
    <property type="match status" value="1"/>
</dbReference>
<dbReference type="AlphaFoldDB" id="W2PVM5"/>
<evidence type="ECO:0000256" key="6">
    <source>
        <dbReference type="SAM" id="MobiDB-lite"/>
    </source>
</evidence>
<feature type="compositionally biased region" description="Basic and acidic residues" evidence="6">
    <location>
        <begin position="304"/>
        <end position="313"/>
    </location>
</feature>
<organism evidence="8 9">
    <name type="scientific">Phytophthora nicotianae (strain INRA-310)</name>
    <name type="common">Phytophthora parasitica</name>
    <dbReference type="NCBI Taxonomy" id="761204"/>
    <lineage>
        <taxon>Eukaryota</taxon>
        <taxon>Sar</taxon>
        <taxon>Stramenopiles</taxon>
        <taxon>Oomycota</taxon>
        <taxon>Peronosporomycetes</taxon>
        <taxon>Peronosporales</taxon>
        <taxon>Peronosporaceae</taxon>
        <taxon>Phytophthora</taxon>
    </lineage>
</organism>
<evidence type="ECO:0000313" key="8">
    <source>
        <dbReference type="EMBL" id="ETN04967.1"/>
    </source>
</evidence>
<keyword evidence="1" id="KW-0808">Transferase</keyword>
<evidence type="ECO:0000256" key="4">
    <source>
        <dbReference type="ARBA" id="ARBA00022759"/>
    </source>
</evidence>
<evidence type="ECO:0000256" key="1">
    <source>
        <dbReference type="ARBA" id="ARBA00022679"/>
    </source>
</evidence>
<dbReference type="PANTHER" id="PTHR37984:SF5">
    <property type="entry name" value="PROTEIN NYNRIN-LIKE"/>
    <property type="match status" value="1"/>
</dbReference>
<keyword evidence="2" id="KW-0548">Nucleotidyltransferase</keyword>
<dbReference type="GO" id="GO:0016779">
    <property type="term" value="F:nucleotidyltransferase activity"/>
    <property type="evidence" value="ECO:0007669"/>
    <property type="project" value="UniProtKB-KW"/>
</dbReference>
<dbReference type="VEuPathDB" id="FungiDB:PPTG_14694"/>
<evidence type="ECO:0000256" key="5">
    <source>
        <dbReference type="ARBA" id="ARBA00023268"/>
    </source>
</evidence>
<name>W2PVM5_PHYN3</name>
<feature type="compositionally biased region" description="Low complexity" evidence="6">
    <location>
        <begin position="218"/>
        <end position="232"/>
    </location>
</feature>
<dbReference type="InterPro" id="IPR043502">
    <property type="entry name" value="DNA/RNA_pol_sf"/>
</dbReference>
<sequence length="758" mass="85215">MSRSTTKDDKERYLTYSITERPANKETEVQEEVVTKKMAKFIEGAPKDFLDWVYHFDQLAKLKSWNPEDKILNTKILLEGDLLEAFEDAEEGEDGDIRMDEEFTSTLYKASKVVLPVDYNEKIQEELWEIRKTRAESLADYSKRFRALVRQEHTLADLSQTSKMCDDALCRLFKRGLPYDWQNKCDASGQVYTTIGALVPFFERIEQREQRLHRHDSQNASRQQNGGNNAGRRGNGNRRNNRQQPRGGNRGRDGRGNGNNPGNNSGNNSHSSGNKNSGGNKYCTFHRTTTHNTADCRALRHDNNQQEENHQADPRSASQRPPTRTEQRRSGVGSSSDDEYLFVGINDTHVDEQPMRVMIKLESGKDRFQALLDSGCSRSIISTAFMQKLHAAGSALESTAVGFKLFQGSASSEGAMTVRFRIPQLKRDTVIIHKFEVLSSLPDDMTIGRDLMSALGLVIDFKNGRINWDGSIQPQAKKVEAILHIAEPRNKRELRRFLGVIAYYRDVVPNKSAMTARLNRLTSKNIPFAWTPEDAAAFNNIKTALARSVLLAFPDYRRRFHVFADASGFQIGGTILQGRRILACFSRSMTDTQRKYSTMEWKLLSVVEILKEYRTMLLGFPVGPDEVEPESEKAPSTATENIGATRCFGASTVPKGHSPVTETKKDKYRGRCGLECACRDEDSQVQCLESIGTSTGGIGGAFADAIWSENDYGLPTEPNTGLTSSFTETRTTLRRGNVEMSPISDTERSGGRPPRERH</sequence>
<dbReference type="GeneID" id="20183963"/>
<dbReference type="Proteomes" id="UP000018817">
    <property type="component" value="Unassembled WGS sequence"/>
</dbReference>
<keyword evidence="4" id="KW-0378">Hydrolase</keyword>
<reference evidence="9" key="1">
    <citation type="submission" date="2011-12" db="EMBL/GenBank/DDBJ databases">
        <authorList>
            <consortium name="The Broad Institute Genome Sequencing Platform"/>
            <person name="Russ C."/>
            <person name="Tyler B."/>
            <person name="Panabieres F."/>
            <person name="Shan W."/>
            <person name="Tripathy S."/>
            <person name="Grunwald N."/>
            <person name="Machado M."/>
            <person name="Young S.K."/>
            <person name="Zeng Q."/>
            <person name="Gargeya S."/>
            <person name="Fitzgerald M."/>
            <person name="Haas B."/>
            <person name="Abouelleil A."/>
            <person name="Alvarado L."/>
            <person name="Arachchi H.M."/>
            <person name="Berlin A."/>
            <person name="Chapman S.B."/>
            <person name="Gearin G."/>
            <person name="Goldberg J."/>
            <person name="Griggs A."/>
            <person name="Gujja S."/>
            <person name="Hansen M."/>
            <person name="Heiman D."/>
            <person name="Howarth C."/>
            <person name="Larimer J."/>
            <person name="Lui A."/>
            <person name="MacDonald P.J.P."/>
            <person name="McCowen C."/>
            <person name="Montmayeur A."/>
            <person name="Murphy C."/>
            <person name="Neiman D."/>
            <person name="Pearson M."/>
            <person name="Priest M."/>
            <person name="Roberts A."/>
            <person name="Saif S."/>
            <person name="Shea T."/>
            <person name="Sisk P."/>
            <person name="Stolte C."/>
            <person name="Sykes S."/>
            <person name="Wortman J."/>
            <person name="Nusbaum C."/>
            <person name="Birren B."/>
        </authorList>
    </citation>
    <scope>NUCLEOTIDE SEQUENCE [LARGE SCALE GENOMIC DNA]</scope>
    <source>
        <strain evidence="9">INRA-310</strain>
    </source>
</reference>
<dbReference type="Gene3D" id="2.40.70.10">
    <property type="entry name" value="Acid Proteases"/>
    <property type="match status" value="1"/>
</dbReference>
<dbReference type="SUPFAM" id="SSF50630">
    <property type="entry name" value="Acid proteases"/>
    <property type="match status" value="1"/>
</dbReference>
<dbReference type="FunFam" id="3.30.70.270:FF:000020">
    <property type="entry name" value="Transposon Tf2-6 polyprotein-like Protein"/>
    <property type="match status" value="1"/>
</dbReference>
<reference evidence="8 9" key="2">
    <citation type="submission" date="2013-11" db="EMBL/GenBank/DDBJ databases">
        <title>The Genome Sequence of Phytophthora parasitica INRA-310.</title>
        <authorList>
            <consortium name="The Broad Institute Genomics Platform"/>
            <person name="Russ C."/>
            <person name="Tyler B."/>
            <person name="Panabieres F."/>
            <person name="Shan W."/>
            <person name="Tripathy S."/>
            <person name="Grunwald N."/>
            <person name="Machado M."/>
            <person name="Johnson C.S."/>
            <person name="Arredondo F."/>
            <person name="Hong C."/>
            <person name="Coffey M."/>
            <person name="Young S.K."/>
            <person name="Zeng Q."/>
            <person name="Gargeya S."/>
            <person name="Fitzgerald M."/>
            <person name="Abouelleil A."/>
            <person name="Alvarado L."/>
            <person name="Chapman S.B."/>
            <person name="Gainer-Dewar J."/>
            <person name="Goldberg J."/>
            <person name="Griggs A."/>
            <person name="Gujja S."/>
            <person name="Hansen M."/>
            <person name="Howarth C."/>
            <person name="Imamovic A."/>
            <person name="Ireland A."/>
            <person name="Larimer J."/>
            <person name="McCowan C."/>
            <person name="Murphy C."/>
            <person name="Pearson M."/>
            <person name="Poon T.W."/>
            <person name="Priest M."/>
            <person name="Roberts A."/>
            <person name="Saif S."/>
            <person name="Shea T."/>
            <person name="Sykes S."/>
            <person name="Wortman J."/>
            <person name="Nusbaum C."/>
            <person name="Birren B."/>
        </authorList>
    </citation>
    <scope>NUCLEOTIDE SEQUENCE [LARGE SCALE GENOMIC DNA]</scope>
    <source>
        <strain evidence="8 9">INRA-310</strain>
    </source>
</reference>
<dbReference type="STRING" id="761204.W2PVM5"/>
<proteinExistence type="predicted"/>
<keyword evidence="3" id="KW-0540">Nuclease</keyword>
<dbReference type="OrthoDB" id="129735at2759"/>
<dbReference type="Pfam" id="PF17919">
    <property type="entry name" value="RT_RNaseH_2"/>
    <property type="match status" value="1"/>
</dbReference>
<dbReference type="InterPro" id="IPR043128">
    <property type="entry name" value="Rev_trsase/Diguanyl_cyclase"/>
</dbReference>
<evidence type="ECO:0000256" key="3">
    <source>
        <dbReference type="ARBA" id="ARBA00022722"/>
    </source>
</evidence>
<dbReference type="OMA" id="TENIGAT"/>
<dbReference type="Gene3D" id="3.30.70.270">
    <property type="match status" value="1"/>
</dbReference>
<feature type="region of interest" description="Disordered" evidence="6">
    <location>
        <begin position="304"/>
        <end position="339"/>
    </location>
</feature>
<feature type="domain" description="Reverse transcriptase/retrotransposon-derived protein RNase H-like" evidence="7">
    <location>
        <begin position="530"/>
        <end position="619"/>
    </location>
</feature>
<dbReference type="InterPro" id="IPR021109">
    <property type="entry name" value="Peptidase_aspartic_dom_sf"/>
</dbReference>
<dbReference type="SUPFAM" id="SSF56672">
    <property type="entry name" value="DNA/RNA polymerases"/>
    <property type="match status" value="1"/>
</dbReference>
<keyword evidence="4" id="KW-0255">Endonuclease</keyword>
<feature type="region of interest" description="Disordered" evidence="6">
    <location>
        <begin position="716"/>
        <end position="758"/>
    </location>
</feature>
<feature type="compositionally biased region" description="Basic and acidic residues" evidence="6">
    <location>
        <begin position="745"/>
        <end position="758"/>
    </location>
</feature>
<dbReference type="InterPro" id="IPR050951">
    <property type="entry name" value="Retrovirus_Pol_polyprotein"/>
</dbReference>
<evidence type="ECO:0000313" key="9">
    <source>
        <dbReference type="Proteomes" id="UP000018817"/>
    </source>
</evidence>
<dbReference type="RefSeq" id="XP_008909904.1">
    <property type="nucleotide sequence ID" value="XM_008911656.1"/>
</dbReference>
<feature type="region of interest" description="Disordered" evidence="6">
    <location>
        <begin position="209"/>
        <end position="286"/>
    </location>
</feature>
<feature type="compositionally biased region" description="Low complexity" evidence="6">
    <location>
        <begin position="258"/>
        <end position="280"/>
    </location>
</feature>
<feature type="compositionally biased region" description="Polar residues" evidence="6">
    <location>
        <begin position="717"/>
        <end position="730"/>
    </location>
</feature>
<evidence type="ECO:0000259" key="7">
    <source>
        <dbReference type="Pfam" id="PF17919"/>
    </source>
</evidence>
<keyword evidence="5" id="KW-0511">Multifunctional enzyme</keyword>